<name>A0A1N6M2N1_9VIBR</name>
<dbReference type="GO" id="GO:0016874">
    <property type="term" value="F:ligase activity"/>
    <property type="evidence" value="ECO:0007669"/>
    <property type="project" value="UniProtKB-KW"/>
</dbReference>
<keyword evidence="1" id="KW-1133">Transmembrane helix</keyword>
<organism evidence="2 3">
    <name type="scientific">Vibrio spartinae</name>
    <dbReference type="NCBI Taxonomy" id="1918945"/>
    <lineage>
        <taxon>Bacteria</taxon>
        <taxon>Pseudomonadati</taxon>
        <taxon>Pseudomonadota</taxon>
        <taxon>Gammaproteobacteria</taxon>
        <taxon>Vibrionales</taxon>
        <taxon>Vibrionaceae</taxon>
        <taxon>Vibrio</taxon>
    </lineage>
</organism>
<gene>
    <name evidence="2" type="ORF">VSP9026_01359</name>
</gene>
<feature type="transmembrane region" description="Helical" evidence="1">
    <location>
        <begin position="36"/>
        <end position="57"/>
    </location>
</feature>
<keyword evidence="2" id="KW-0436">Ligase</keyword>
<proteinExistence type="predicted"/>
<keyword evidence="1" id="KW-0812">Transmembrane</keyword>
<evidence type="ECO:0000313" key="2">
    <source>
        <dbReference type="EMBL" id="SIO93689.1"/>
    </source>
</evidence>
<evidence type="ECO:0000256" key="1">
    <source>
        <dbReference type="SAM" id="Phobius"/>
    </source>
</evidence>
<feature type="transmembrane region" description="Helical" evidence="1">
    <location>
        <begin position="149"/>
        <end position="174"/>
    </location>
</feature>
<dbReference type="AlphaFoldDB" id="A0A1N6M2N1"/>
<feature type="transmembrane region" description="Helical" evidence="1">
    <location>
        <begin position="77"/>
        <end position="99"/>
    </location>
</feature>
<protein>
    <submittedName>
        <fullName evidence="2">O-Antigen ligase</fullName>
    </submittedName>
</protein>
<feature type="transmembrane region" description="Helical" evidence="1">
    <location>
        <begin position="221"/>
        <end position="238"/>
    </location>
</feature>
<feature type="transmembrane region" description="Helical" evidence="1">
    <location>
        <begin position="12"/>
        <end position="30"/>
    </location>
</feature>
<evidence type="ECO:0000313" key="3">
    <source>
        <dbReference type="Proteomes" id="UP000184774"/>
    </source>
</evidence>
<reference evidence="2 3" key="1">
    <citation type="submission" date="2016-12" db="EMBL/GenBank/DDBJ databases">
        <authorList>
            <person name="Song W.-J."/>
            <person name="Kurnit D.M."/>
        </authorList>
    </citation>
    <scope>NUCLEOTIDE SEQUENCE [LARGE SCALE GENOMIC DNA]</scope>
    <source>
        <strain evidence="2 3">CECT 9026</strain>
    </source>
</reference>
<feature type="transmembrane region" description="Helical" evidence="1">
    <location>
        <begin position="305"/>
        <end position="325"/>
    </location>
</feature>
<feature type="transmembrane region" description="Helical" evidence="1">
    <location>
        <begin position="111"/>
        <end position="128"/>
    </location>
</feature>
<dbReference type="EMBL" id="FSSB01000009">
    <property type="protein sequence ID" value="SIO93689.1"/>
    <property type="molecule type" value="Genomic_DNA"/>
</dbReference>
<feature type="transmembrane region" description="Helical" evidence="1">
    <location>
        <begin position="180"/>
        <end position="209"/>
    </location>
</feature>
<dbReference type="GO" id="GO:0016020">
    <property type="term" value="C:membrane"/>
    <property type="evidence" value="ECO:0007669"/>
    <property type="project" value="UniProtKB-SubCell"/>
</dbReference>
<dbReference type="Proteomes" id="UP000184774">
    <property type="component" value="Unassembled WGS sequence"/>
</dbReference>
<feature type="transmembrane region" description="Helical" evidence="1">
    <location>
        <begin position="337"/>
        <end position="362"/>
    </location>
</feature>
<accession>A0A1N6M2N1</accession>
<sequence>MSISPIKESSLFVSLLLFSIFFQFNFYTLPNGSTVKFYHILIPIIAIFIFIRSHFFVLKNDVTLFILLALLVNTYKFYLLGGNFIIFQALYCLLVYYIASDIGIRIDAKKLYVLLKRILFIFILSILIKDLIYIDELSRVYATNQHSLIGVYFFMGGGHNIEVTYLSLLTIFFIYERKLFYFSVGFIFVLSIIYLSRVGIIEVAFLTYARLSLFFSKKKKIVISVFLIFISLMIIYFFNNITIIHRMLHALDELQVTTSGRGMLWLAGLQLLKTNLTGYGIGNSVAFARDLIGINFIENNFHNVYLQYLLDMGVIPLLLYLYILFNRVFRHYIIEFRNFITLFFVVSLFQFTGYDIIFWFFLGIGDGLYHQQKIQHAETVLGENKYDCNPC</sequence>
<keyword evidence="1" id="KW-0472">Membrane</keyword>